<dbReference type="KEGG" id="apro:F751_6121"/>
<dbReference type="Proteomes" id="UP000028924">
    <property type="component" value="Unassembled WGS sequence"/>
</dbReference>
<evidence type="ECO:0000313" key="2">
    <source>
        <dbReference type="Proteomes" id="UP000028924"/>
    </source>
</evidence>
<name>A0A087SHG2_AUXPR</name>
<gene>
    <name evidence="1" type="ORF">F751_6121</name>
</gene>
<dbReference type="GeneID" id="23617512"/>
<sequence length="164" mass="17367">MKITEILAALISAAPPPSHLNTSLTIDGRSVLSTTAILSMSPPSPDRVLAEEPGFIGEGAPAAVTWREGGLRSFPRRTQYAMGPCHAASVSHDNSQEGADGYKLERLESLHVRPIWPWPDPAWPLLGCGWADLLPTAYPMHNPVVSAAAPATSRAGPDPSEATI</sequence>
<dbReference type="RefSeq" id="XP_011398057.1">
    <property type="nucleotide sequence ID" value="XM_011399755.1"/>
</dbReference>
<reference evidence="1 2" key="1">
    <citation type="journal article" date="2014" name="BMC Genomics">
        <title>Oil accumulation mechanisms of the oleaginous microalga Chlorella protothecoides revealed through its genome, transcriptomes, and proteomes.</title>
        <authorList>
            <person name="Gao C."/>
            <person name="Wang Y."/>
            <person name="Shen Y."/>
            <person name="Yan D."/>
            <person name="He X."/>
            <person name="Dai J."/>
            <person name="Wu Q."/>
        </authorList>
    </citation>
    <scope>NUCLEOTIDE SEQUENCE [LARGE SCALE GENOMIC DNA]</scope>
    <source>
        <strain evidence="1 2">0710</strain>
    </source>
</reference>
<organism evidence="1 2">
    <name type="scientific">Auxenochlorella protothecoides</name>
    <name type="common">Green microalga</name>
    <name type="synonym">Chlorella protothecoides</name>
    <dbReference type="NCBI Taxonomy" id="3075"/>
    <lineage>
        <taxon>Eukaryota</taxon>
        <taxon>Viridiplantae</taxon>
        <taxon>Chlorophyta</taxon>
        <taxon>core chlorophytes</taxon>
        <taxon>Trebouxiophyceae</taxon>
        <taxon>Chlorellales</taxon>
        <taxon>Chlorellaceae</taxon>
        <taxon>Auxenochlorella</taxon>
    </lineage>
</organism>
<dbReference type="EMBL" id="KL662112">
    <property type="protein sequence ID" value="KFM25166.1"/>
    <property type="molecule type" value="Genomic_DNA"/>
</dbReference>
<proteinExistence type="predicted"/>
<keyword evidence="2" id="KW-1185">Reference proteome</keyword>
<evidence type="ECO:0000313" key="1">
    <source>
        <dbReference type="EMBL" id="KFM25166.1"/>
    </source>
</evidence>
<dbReference type="AlphaFoldDB" id="A0A087SHG2"/>
<accession>A0A087SHG2</accession>
<protein>
    <submittedName>
        <fullName evidence="1">Uncharacterized protein</fullName>
    </submittedName>
</protein>